<dbReference type="InterPro" id="IPR005000">
    <property type="entry name" value="Aldolase/citrate-lyase_domain"/>
</dbReference>
<feature type="binding site" evidence="5">
    <location>
        <position position="155"/>
    </location>
    <ligand>
        <name>Mg(2+)</name>
        <dbReference type="ChEBI" id="CHEBI:18420"/>
    </ligand>
</feature>
<feature type="binding site" evidence="5">
    <location>
        <position position="128"/>
    </location>
    <ligand>
        <name>Mg(2+)</name>
        <dbReference type="ChEBI" id="CHEBI:18420"/>
    </ligand>
</feature>
<reference evidence="7 8" key="1">
    <citation type="submission" date="2018-08" db="EMBL/GenBank/DDBJ databases">
        <title>Bacillus chawlae sp. nov., Bacillus glennii sp. nov., and Bacillus saganii sp. nov. Isolated from the Vehicle Assembly Building at Kennedy Space Center where the Viking Spacecraft were Assembled.</title>
        <authorList>
            <person name="Seuylemezian A."/>
            <person name="Vaishampayan P."/>
        </authorList>
    </citation>
    <scope>NUCLEOTIDE SEQUENCE [LARGE SCALE GENOMIC DNA]</scope>
    <source>
        <strain evidence="7 8">V47-23a</strain>
    </source>
</reference>
<evidence type="ECO:0000313" key="8">
    <source>
        <dbReference type="Proteomes" id="UP000264541"/>
    </source>
</evidence>
<dbReference type="GO" id="GO:0000287">
    <property type="term" value="F:magnesium ion binding"/>
    <property type="evidence" value="ECO:0007669"/>
    <property type="project" value="TreeGrafter"/>
</dbReference>
<dbReference type="PANTHER" id="PTHR32308">
    <property type="entry name" value="LYASE BETA SUBUNIT, PUTATIVE (AFU_ORTHOLOGUE AFUA_4G13030)-RELATED"/>
    <property type="match status" value="1"/>
</dbReference>
<evidence type="ECO:0000259" key="6">
    <source>
        <dbReference type="Pfam" id="PF03328"/>
    </source>
</evidence>
<dbReference type="GO" id="GO:0006107">
    <property type="term" value="P:oxaloacetate metabolic process"/>
    <property type="evidence" value="ECO:0007669"/>
    <property type="project" value="TreeGrafter"/>
</dbReference>
<feature type="binding site" evidence="4">
    <location>
        <position position="128"/>
    </location>
    <ligand>
        <name>substrate</name>
    </ligand>
</feature>
<proteinExistence type="predicted"/>
<dbReference type="PIRSF" id="PIRSF015582">
    <property type="entry name" value="Cit_lyase_B"/>
    <property type="match status" value="1"/>
</dbReference>
<dbReference type="Gene3D" id="3.20.20.60">
    <property type="entry name" value="Phosphoenolpyruvate-binding domains"/>
    <property type="match status" value="1"/>
</dbReference>
<evidence type="ECO:0000256" key="5">
    <source>
        <dbReference type="PIRSR" id="PIRSR015582-2"/>
    </source>
</evidence>
<dbReference type="PANTHER" id="PTHR32308:SF0">
    <property type="entry name" value="HPCH_HPAI ALDOLASE_CITRATE LYASE DOMAIN-CONTAINING PROTEIN"/>
    <property type="match status" value="1"/>
</dbReference>
<comment type="cofactor">
    <cofactor evidence="1">
        <name>Mg(2+)</name>
        <dbReference type="ChEBI" id="CHEBI:18420"/>
    </cofactor>
</comment>
<dbReference type="Pfam" id="PF03328">
    <property type="entry name" value="HpcH_HpaI"/>
    <property type="match status" value="1"/>
</dbReference>
<evidence type="ECO:0000256" key="4">
    <source>
        <dbReference type="PIRSR" id="PIRSR015582-1"/>
    </source>
</evidence>
<sequence length="287" mass="31618">MKTKRSYLFVPASSVKLMEKALASAADCVIFDLEDAVALNEKQAARERAKTFLQNNELVKDVYIRINDITTPFWKEDVEAAVEAGAFGIIVPKSESSGNMKVICQTVTNTLERTGREIGSFEVLPLIETARGVHFAYDIATSHSLIPRLVFGSIDYALDLDCQLTPEGEELIYARSQIVNASRAAGIDNPVDAVYPDLANEDGLRNEAVRARKAGFKSKLSIHPKQLEPIHEVFTPSQQELDEAFEIVQAFEKAEKHGVASIAVGNKLVDYPVYKKAKNLLAYASLA</sequence>
<dbReference type="EMBL" id="QVTE01000055">
    <property type="protein sequence ID" value="RFU64545.1"/>
    <property type="molecule type" value="Genomic_DNA"/>
</dbReference>
<dbReference type="AlphaFoldDB" id="A0A372LG68"/>
<feature type="binding site" evidence="4">
    <location>
        <position position="65"/>
    </location>
    <ligand>
        <name>substrate</name>
    </ligand>
</feature>
<comment type="caution">
    <text evidence="7">The sequence shown here is derived from an EMBL/GenBank/DDBJ whole genome shotgun (WGS) entry which is preliminary data.</text>
</comment>
<keyword evidence="2 5" id="KW-0479">Metal-binding</keyword>
<evidence type="ECO:0000256" key="2">
    <source>
        <dbReference type="ARBA" id="ARBA00022723"/>
    </source>
</evidence>
<keyword evidence="8" id="KW-1185">Reference proteome</keyword>
<keyword evidence="3 5" id="KW-0460">Magnesium</keyword>
<dbReference type="GO" id="GO:0016829">
    <property type="term" value="F:lyase activity"/>
    <property type="evidence" value="ECO:0007669"/>
    <property type="project" value="UniProtKB-KW"/>
</dbReference>
<dbReference type="OrthoDB" id="9786940at2"/>
<accession>A0A372LG68</accession>
<dbReference type="Proteomes" id="UP000264541">
    <property type="component" value="Unassembled WGS sequence"/>
</dbReference>
<organism evidence="7 8">
    <name type="scientific">Peribacillus saganii</name>
    <dbReference type="NCBI Taxonomy" id="2303992"/>
    <lineage>
        <taxon>Bacteria</taxon>
        <taxon>Bacillati</taxon>
        <taxon>Bacillota</taxon>
        <taxon>Bacilli</taxon>
        <taxon>Bacillales</taxon>
        <taxon>Bacillaceae</taxon>
        <taxon>Peribacillus</taxon>
    </lineage>
</organism>
<dbReference type="InterPro" id="IPR015813">
    <property type="entry name" value="Pyrv/PenolPyrv_kinase-like_dom"/>
</dbReference>
<feature type="domain" description="HpcH/HpaI aldolase/citrate lyase" evidence="6">
    <location>
        <begin position="5"/>
        <end position="224"/>
    </location>
</feature>
<evidence type="ECO:0000256" key="1">
    <source>
        <dbReference type="ARBA" id="ARBA00001946"/>
    </source>
</evidence>
<gene>
    <name evidence="7" type="ORF">D0469_18480</name>
</gene>
<name>A0A372LG68_9BACI</name>
<dbReference type="SUPFAM" id="SSF51621">
    <property type="entry name" value="Phosphoenolpyruvate/pyruvate domain"/>
    <property type="match status" value="1"/>
</dbReference>
<evidence type="ECO:0000313" key="7">
    <source>
        <dbReference type="EMBL" id="RFU64545.1"/>
    </source>
</evidence>
<evidence type="ECO:0000256" key="3">
    <source>
        <dbReference type="ARBA" id="ARBA00022842"/>
    </source>
</evidence>
<protein>
    <submittedName>
        <fullName evidence="7">CoA ester lyase</fullName>
    </submittedName>
</protein>
<dbReference type="RefSeq" id="WP_117328204.1">
    <property type="nucleotide sequence ID" value="NZ_QVTE01000055.1"/>
</dbReference>
<dbReference type="InterPro" id="IPR040442">
    <property type="entry name" value="Pyrv_kinase-like_dom_sf"/>
</dbReference>
<keyword evidence="7" id="KW-0456">Lyase</keyword>
<dbReference type="InterPro" id="IPR011206">
    <property type="entry name" value="Citrate_lyase_beta/mcl1/mcl2"/>
</dbReference>